<dbReference type="Gramene" id="AET7Gv21183100.7">
    <property type="protein sequence ID" value="AET7Gv21183100.7"/>
    <property type="gene ID" value="AET7Gv21183100"/>
</dbReference>
<dbReference type="Gramene" id="AET7Gv21183100.4">
    <property type="protein sequence ID" value="AET7Gv21183100.4"/>
    <property type="gene ID" value="AET7Gv21183100"/>
</dbReference>
<sequence length="119" mass="12616">MEMPRSRARGAFRFLGPLEQPEAGHDGACFELDESDVVWSAGGSGGDVDEWSATPVAEAAVPPRHVARRTPCCRGSSCRRSLWRAAASGSCRRPGRACEAGSRRRGTSGATATGPTERQ</sequence>
<name>A0A453T0I2_AEGTS</name>
<proteinExistence type="predicted"/>
<reference evidence="3" key="2">
    <citation type="journal article" date="2017" name="Nat. Plants">
        <title>The Aegilops tauschii genome reveals multiple impacts of transposons.</title>
        <authorList>
            <person name="Zhao G."/>
            <person name="Zou C."/>
            <person name="Li K."/>
            <person name="Wang K."/>
            <person name="Li T."/>
            <person name="Gao L."/>
            <person name="Zhang X."/>
            <person name="Wang H."/>
            <person name="Yang Z."/>
            <person name="Liu X."/>
            <person name="Jiang W."/>
            <person name="Mao L."/>
            <person name="Kong X."/>
            <person name="Jiao Y."/>
            <person name="Jia J."/>
        </authorList>
    </citation>
    <scope>NUCLEOTIDE SEQUENCE [LARGE SCALE GENOMIC DNA]</scope>
    <source>
        <strain evidence="3">cv. AL8/78</strain>
    </source>
</reference>
<dbReference type="EnsemblPlants" id="AET7Gv21183100.4">
    <property type="protein sequence ID" value="AET7Gv21183100.4"/>
    <property type="gene ID" value="AET7Gv21183100"/>
</dbReference>
<dbReference type="Gramene" id="AET7Gv21183100.2">
    <property type="protein sequence ID" value="AET7Gv21183100.2"/>
    <property type="gene ID" value="AET7Gv21183100"/>
</dbReference>
<dbReference type="EnsemblPlants" id="AET7Gv21183100.2">
    <property type="protein sequence ID" value="AET7Gv21183100.2"/>
    <property type="gene ID" value="AET7Gv21183100"/>
</dbReference>
<reference evidence="3" key="1">
    <citation type="journal article" date="2014" name="Science">
        <title>Ancient hybridizations among the ancestral genomes of bread wheat.</title>
        <authorList>
            <consortium name="International Wheat Genome Sequencing Consortium,"/>
            <person name="Marcussen T."/>
            <person name="Sandve S.R."/>
            <person name="Heier L."/>
            <person name="Spannagl M."/>
            <person name="Pfeifer M."/>
            <person name="Jakobsen K.S."/>
            <person name="Wulff B.B."/>
            <person name="Steuernagel B."/>
            <person name="Mayer K.F."/>
            <person name="Olsen O.A."/>
        </authorList>
    </citation>
    <scope>NUCLEOTIDE SEQUENCE [LARGE SCALE GENOMIC DNA]</scope>
    <source>
        <strain evidence="3">cv. AL8/78</strain>
    </source>
</reference>
<evidence type="ECO:0000313" key="3">
    <source>
        <dbReference type="Proteomes" id="UP000015105"/>
    </source>
</evidence>
<dbReference type="Gramene" id="AET7Gv21183100.8">
    <property type="protein sequence ID" value="AET7Gv21183100.8"/>
    <property type="gene ID" value="AET7Gv21183100"/>
</dbReference>
<dbReference type="EnsemblPlants" id="AET7Gv21183100.7">
    <property type="protein sequence ID" value="AET7Gv21183100.7"/>
    <property type="gene ID" value="AET7Gv21183100"/>
</dbReference>
<accession>A0A453T0I2</accession>
<dbReference type="EnsemblPlants" id="AET7Gv21183100.1">
    <property type="protein sequence ID" value="AET7Gv21183100.1"/>
    <property type="gene ID" value="AET7Gv21183100"/>
</dbReference>
<dbReference type="EnsemblPlants" id="AET7Gv21183100.5">
    <property type="protein sequence ID" value="AET7Gv21183100.5"/>
    <property type="gene ID" value="AET7Gv21183100"/>
</dbReference>
<keyword evidence="3" id="KW-1185">Reference proteome</keyword>
<dbReference type="Gramene" id="AET7Gv21183100.5">
    <property type="protein sequence ID" value="AET7Gv21183100.5"/>
    <property type="gene ID" value="AET7Gv21183100"/>
</dbReference>
<dbReference type="Gramene" id="AET7Gv21183100.6">
    <property type="protein sequence ID" value="AET7Gv21183100.6"/>
    <property type="gene ID" value="AET7Gv21183100"/>
</dbReference>
<reference evidence="2" key="3">
    <citation type="journal article" date="2017" name="Nature">
        <title>Genome sequence of the progenitor of the wheat D genome Aegilops tauschii.</title>
        <authorList>
            <person name="Luo M.C."/>
            <person name="Gu Y.Q."/>
            <person name="Puiu D."/>
            <person name="Wang H."/>
            <person name="Twardziok S.O."/>
            <person name="Deal K.R."/>
            <person name="Huo N."/>
            <person name="Zhu T."/>
            <person name="Wang L."/>
            <person name="Wang Y."/>
            <person name="McGuire P.E."/>
            <person name="Liu S."/>
            <person name="Long H."/>
            <person name="Ramasamy R.K."/>
            <person name="Rodriguez J.C."/>
            <person name="Van S.L."/>
            <person name="Yuan L."/>
            <person name="Wang Z."/>
            <person name="Xia Z."/>
            <person name="Xiao L."/>
            <person name="Anderson O.D."/>
            <person name="Ouyang S."/>
            <person name="Liang Y."/>
            <person name="Zimin A.V."/>
            <person name="Pertea G."/>
            <person name="Qi P."/>
            <person name="Bennetzen J.L."/>
            <person name="Dai X."/>
            <person name="Dawson M.W."/>
            <person name="Muller H.G."/>
            <person name="Kugler K."/>
            <person name="Rivarola-Duarte L."/>
            <person name="Spannagl M."/>
            <person name="Mayer K.F.X."/>
            <person name="Lu F.H."/>
            <person name="Bevan M.W."/>
            <person name="Leroy P."/>
            <person name="Li P."/>
            <person name="You F.M."/>
            <person name="Sun Q."/>
            <person name="Liu Z."/>
            <person name="Lyons E."/>
            <person name="Wicker T."/>
            <person name="Salzberg S.L."/>
            <person name="Devos K.M."/>
            <person name="Dvorak J."/>
        </authorList>
    </citation>
    <scope>NUCLEOTIDE SEQUENCE [LARGE SCALE GENOMIC DNA]</scope>
    <source>
        <strain evidence="2">cv. AL8/78</strain>
    </source>
</reference>
<dbReference type="EnsemblPlants" id="AET7Gv21183100.6">
    <property type="protein sequence ID" value="AET7Gv21183100.6"/>
    <property type="gene ID" value="AET7Gv21183100"/>
</dbReference>
<dbReference type="Gramene" id="AET7Gv21183100.3">
    <property type="protein sequence ID" value="AET7Gv21183100.3"/>
    <property type="gene ID" value="AET7Gv21183100"/>
</dbReference>
<evidence type="ECO:0000313" key="2">
    <source>
        <dbReference type="EnsemblPlants" id="AET7Gv21183100.7"/>
    </source>
</evidence>
<dbReference type="EnsemblPlants" id="AET7Gv21183100.3">
    <property type="protein sequence ID" value="AET7Gv21183100.3"/>
    <property type="gene ID" value="AET7Gv21183100"/>
</dbReference>
<dbReference type="EnsemblPlants" id="AET7Gv21183100.8">
    <property type="protein sequence ID" value="AET7Gv21183100.8"/>
    <property type="gene ID" value="AET7Gv21183100"/>
</dbReference>
<dbReference type="Proteomes" id="UP000015105">
    <property type="component" value="Chromosome 7D"/>
</dbReference>
<dbReference type="Gramene" id="AET7Gv21183100.1">
    <property type="protein sequence ID" value="AET7Gv21183100.1"/>
    <property type="gene ID" value="AET7Gv21183100"/>
</dbReference>
<reference evidence="2" key="4">
    <citation type="submission" date="2019-03" db="UniProtKB">
        <authorList>
            <consortium name="EnsemblPlants"/>
        </authorList>
    </citation>
    <scope>IDENTIFICATION</scope>
</reference>
<dbReference type="AlphaFoldDB" id="A0A453T0I2"/>
<feature type="region of interest" description="Disordered" evidence="1">
    <location>
        <begin position="89"/>
        <end position="119"/>
    </location>
</feature>
<feature type="compositionally biased region" description="Polar residues" evidence="1">
    <location>
        <begin position="108"/>
        <end position="119"/>
    </location>
</feature>
<organism evidence="2 3">
    <name type="scientific">Aegilops tauschii subsp. strangulata</name>
    <name type="common">Goatgrass</name>
    <dbReference type="NCBI Taxonomy" id="200361"/>
    <lineage>
        <taxon>Eukaryota</taxon>
        <taxon>Viridiplantae</taxon>
        <taxon>Streptophyta</taxon>
        <taxon>Embryophyta</taxon>
        <taxon>Tracheophyta</taxon>
        <taxon>Spermatophyta</taxon>
        <taxon>Magnoliopsida</taxon>
        <taxon>Liliopsida</taxon>
        <taxon>Poales</taxon>
        <taxon>Poaceae</taxon>
        <taxon>BOP clade</taxon>
        <taxon>Pooideae</taxon>
        <taxon>Triticodae</taxon>
        <taxon>Triticeae</taxon>
        <taxon>Triticinae</taxon>
        <taxon>Aegilops</taxon>
    </lineage>
</organism>
<reference evidence="2" key="5">
    <citation type="journal article" date="2021" name="G3 (Bethesda)">
        <title>Aegilops tauschii genome assembly Aet v5.0 features greater sequence contiguity and improved annotation.</title>
        <authorList>
            <person name="Wang L."/>
            <person name="Zhu T."/>
            <person name="Rodriguez J.C."/>
            <person name="Deal K.R."/>
            <person name="Dubcovsky J."/>
            <person name="McGuire P.E."/>
            <person name="Lux T."/>
            <person name="Spannagl M."/>
            <person name="Mayer K.F.X."/>
            <person name="Baldrich P."/>
            <person name="Meyers B.C."/>
            <person name="Huo N."/>
            <person name="Gu Y.Q."/>
            <person name="Zhou H."/>
            <person name="Devos K.M."/>
            <person name="Bennetzen J.L."/>
            <person name="Unver T."/>
            <person name="Budak H."/>
            <person name="Gulick P.J."/>
            <person name="Galiba G."/>
            <person name="Kalapos B."/>
            <person name="Nelson D.R."/>
            <person name="Li P."/>
            <person name="You F.M."/>
            <person name="Luo M.C."/>
            <person name="Dvorak J."/>
        </authorList>
    </citation>
    <scope>NUCLEOTIDE SEQUENCE [LARGE SCALE GENOMIC DNA]</scope>
    <source>
        <strain evidence="2">cv. AL8/78</strain>
    </source>
</reference>
<protein>
    <submittedName>
        <fullName evidence="2">Uncharacterized protein</fullName>
    </submittedName>
</protein>
<evidence type="ECO:0000256" key="1">
    <source>
        <dbReference type="SAM" id="MobiDB-lite"/>
    </source>
</evidence>